<name>A0ABU9G5L4_9GAMM</name>
<evidence type="ECO:0000313" key="7">
    <source>
        <dbReference type="Proteomes" id="UP001379949"/>
    </source>
</evidence>
<feature type="domain" description="HTH lysR-type" evidence="5">
    <location>
        <begin position="1"/>
        <end position="58"/>
    </location>
</feature>
<sequence>MKIKSIEAFLAIVQNGSIRAAARHLNLSQPAVSKALKALEEEVGAPLLMRGSKGIELTTFGQAFLIRATIISQESTKIIEEIQQMRGEINGSVSMLLSPTAAIQLAPAAIKQFRQAHPKVKIKIVEGLQASALAKLRMSEIDFAITATSKSTSLSNKEFEFHPLREIPMAIIGRKNHPLKDKTSLHDLLEADWLQITSGDQHSPLINEFYKSQDIIPPVFSMECHSFTSSLAIIENSDMLGMLPEVLIDNSFYSERFEKFNLVEGNAVNKLQLISRRDTPLTPIAQKLVNYFLRRYAL</sequence>
<comment type="similarity">
    <text evidence="1">Belongs to the LysR transcriptional regulatory family.</text>
</comment>
<dbReference type="Pfam" id="PF03466">
    <property type="entry name" value="LysR_substrate"/>
    <property type="match status" value="1"/>
</dbReference>
<keyword evidence="7" id="KW-1185">Reference proteome</keyword>
<proteinExistence type="inferred from homology"/>
<evidence type="ECO:0000256" key="1">
    <source>
        <dbReference type="ARBA" id="ARBA00009437"/>
    </source>
</evidence>
<dbReference type="PRINTS" id="PR00039">
    <property type="entry name" value="HTHLYSR"/>
</dbReference>
<evidence type="ECO:0000313" key="6">
    <source>
        <dbReference type="EMBL" id="MEL0613035.1"/>
    </source>
</evidence>
<gene>
    <name evidence="6" type="ORF">V6242_07745</name>
</gene>
<dbReference type="PANTHER" id="PTHR30419:SF30">
    <property type="entry name" value="LYSR FAMILY TRANSCRIPTIONAL REGULATOR"/>
    <property type="match status" value="1"/>
</dbReference>
<evidence type="ECO:0000259" key="5">
    <source>
        <dbReference type="PROSITE" id="PS50931"/>
    </source>
</evidence>
<accession>A0ABU9G5L4</accession>
<dbReference type="PROSITE" id="PS50931">
    <property type="entry name" value="HTH_LYSR"/>
    <property type="match status" value="1"/>
</dbReference>
<protein>
    <submittedName>
        <fullName evidence="6">LysR substrate-binding domain-containing protein</fullName>
    </submittedName>
</protein>
<dbReference type="SUPFAM" id="SSF46785">
    <property type="entry name" value="Winged helix' DNA-binding domain"/>
    <property type="match status" value="1"/>
</dbReference>
<dbReference type="SUPFAM" id="SSF53850">
    <property type="entry name" value="Periplasmic binding protein-like II"/>
    <property type="match status" value="1"/>
</dbReference>
<dbReference type="InterPro" id="IPR050950">
    <property type="entry name" value="HTH-type_LysR_regulators"/>
</dbReference>
<reference evidence="6 7" key="1">
    <citation type="submission" date="2024-02" db="EMBL/GenBank/DDBJ databases">
        <title>Bacteria isolated from the canopy kelp, Nereocystis luetkeana.</title>
        <authorList>
            <person name="Pfister C.A."/>
            <person name="Younker I.T."/>
            <person name="Light S.H."/>
        </authorList>
    </citation>
    <scope>NUCLEOTIDE SEQUENCE [LARGE SCALE GENOMIC DNA]</scope>
    <source>
        <strain evidence="6 7">TI.4.07</strain>
    </source>
</reference>
<dbReference type="Gene3D" id="3.40.190.10">
    <property type="entry name" value="Periplasmic binding protein-like II"/>
    <property type="match status" value="1"/>
</dbReference>
<keyword evidence="2" id="KW-0805">Transcription regulation</keyword>
<evidence type="ECO:0000256" key="2">
    <source>
        <dbReference type="ARBA" id="ARBA00023015"/>
    </source>
</evidence>
<dbReference type="InterPro" id="IPR036388">
    <property type="entry name" value="WH-like_DNA-bd_sf"/>
</dbReference>
<dbReference type="RefSeq" id="WP_341566867.1">
    <property type="nucleotide sequence ID" value="NZ_JBAKAR010000004.1"/>
</dbReference>
<evidence type="ECO:0000256" key="4">
    <source>
        <dbReference type="ARBA" id="ARBA00023163"/>
    </source>
</evidence>
<keyword evidence="4" id="KW-0804">Transcription</keyword>
<dbReference type="Gene3D" id="1.10.10.10">
    <property type="entry name" value="Winged helix-like DNA-binding domain superfamily/Winged helix DNA-binding domain"/>
    <property type="match status" value="1"/>
</dbReference>
<dbReference type="EMBL" id="JBAKAR010000004">
    <property type="protein sequence ID" value="MEL0613035.1"/>
    <property type="molecule type" value="Genomic_DNA"/>
</dbReference>
<comment type="caution">
    <text evidence="6">The sequence shown here is derived from an EMBL/GenBank/DDBJ whole genome shotgun (WGS) entry which is preliminary data.</text>
</comment>
<dbReference type="Pfam" id="PF00126">
    <property type="entry name" value="HTH_1"/>
    <property type="match status" value="1"/>
</dbReference>
<dbReference type="InterPro" id="IPR036390">
    <property type="entry name" value="WH_DNA-bd_sf"/>
</dbReference>
<dbReference type="PANTHER" id="PTHR30419">
    <property type="entry name" value="HTH-TYPE TRANSCRIPTIONAL REGULATOR YBHD"/>
    <property type="match status" value="1"/>
</dbReference>
<dbReference type="Proteomes" id="UP001379949">
    <property type="component" value="Unassembled WGS sequence"/>
</dbReference>
<organism evidence="6 7">
    <name type="scientific">Marinomonas arenicola</name>
    <dbReference type="NCBI Taxonomy" id="569601"/>
    <lineage>
        <taxon>Bacteria</taxon>
        <taxon>Pseudomonadati</taxon>
        <taxon>Pseudomonadota</taxon>
        <taxon>Gammaproteobacteria</taxon>
        <taxon>Oceanospirillales</taxon>
        <taxon>Oceanospirillaceae</taxon>
        <taxon>Marinomonas</taxon>
    </lineage>
</organism>
<keyword evidence="3" id="KW-0238">DNA-binding</keyword>
<dbReference type="InterPro" id="IPR000847">
    <property type="entry name" value="LysR_HTH_N"/>
</dbReference>
<dbReference type="InterPro" id="IPR005119">
    <property type="entry name" value="LysR_subst-bd"/>
</dbReference>
<evidence type="ECO:0000256" key="3">
    <source>
        <dbReference type="ARBA" id="ARBA00023125"/>
    </source>
</evidence>